<organism evidence="1 2">
    <name type="scientific">Puccinia coronata f. sp. avenae</name>
    <dbReference type="NCBI Taxonomy" id="200324"/>
    <lineage>
        <taxon>Eukaryota</taxon>
        <taxon>Fungi</taxon>
        <taxon>Dikarya</taxon>
        <taxon>Basidiomycota</taxon>
        <taxon>Pucciniomycotina</taxon>
        <taxon>Pucciniomycetes</taxon>
        <taxon>Pucciniales</taxon>
        <taxon>Pucciniaceae</taxon>
        <taxon>Puccinia</taxon>
    </lineage>
</organism>
<sequence>SGRRGITNIHDASRNDMALGAGGRHHKINLLTPSTTTYDPAGKICPTSRLKASNILSFLLLAGALHDDTSYLLGGAGQAGRFELYNQSHCNLPGSPVYCPELATTDNQYVPLHILAPRPFINPATPDSILDGVPIPDPIQALAAIVKQSAKLAADSAIRAISIDSTDERRTPELVRRASTAIRRDNDSPQPVIPPRREIPAIPAVDLLALNSLLAITTGHKVEPDPYLNVFAPPSPIEHCKMPRPHNTPRPHGNEQESGMVVFKELVVETHIQIKRALLDYFGPWNRSRWSPRTLLPIIACWLAARCMPRS</sequence>
<evidence type="ECO:0000313" key="2">
    <source>
        <dbReference type="Proteomes" id="UP000235392"/>
    </source>
</evidence>
<name>A0A2N5SE39_9BASI</name>
<proteinExistence type="predicted"/>
<comment type="caution">
    <text evidence="1">The sequence shown here is derived from an EMBL/GenBank/DDBJ whole genome shotgun (WGS) entry which is preliminary data.</text>
</comment>
<gene>
    <name evidence="1" type="ORF">PCASD_22645</name>
</gene>
<evidence type="ECO:0000313" key="1">
    <source>
        <dbReference type="EMBL" id="PLW11512.1"/>
    </source>
</evidence>
<dbReference type="AlphaFoldDB" id="A0A2N5SE39"/>
<reference evidence="1 2" key="1">
    <citation type="submission" date="2017-11" db="EMBL/GenBank/DDBJ databases">
        <title>De novo assembly and phasing of dikaryotic genomes from two isolates of Puccinia coronata f. sp. avenae, the causal agent of oat crown rust.</title>
        <authorList>
            <person name="Miller M.E."/>
            <person name="Zhang Y."/>
            <person name="Omidvar V."/>
            <person name="Sperschneider J."/>
            <person name="Schwessinger B."/>
            <person name="Raley C."/>
            <person name="Palmer J.M."/>
            <person name="Garnica D."/>
            <person name="Upadhyaya N."/>
            <person name="Rathjen J."/>
            <person name="Taylor J.M."/>
            <person name="Park R.F."/>
            <person name="Dodds P.N."/>
            <person name="Hirsch C.D."/>
            <person name="Kianian S.F."/>
            <person name="Figueroa M."/>
        </authorList>
    </citation>
    <scope>NUCLEOTIDE SEQUENCE [LARGE SCALE GENOMIC DNA]</scope>
    <source>
        <strain evidence="1">12SD80</strain>
    </source>
</reference>
<dbReference type="Proteomes" id="UP000235392">
    <property type="component" value="Unassembled WGS sequence"/>
</dbReference>
<protein>
    <submittedName>
        <fullName evidence="1">Uncharacterized protein</fullName>
    </submittedName>
</protein>
<dbReference type="EMBL" id="PGCI01000920">
    <property type="protein sequence ID" value="PLW11512.1"/>
    <property type="molecule type" value="Genomic_DNA"/>
</dbReference>
<accession>A0A2N5SE39</accession>
<feature type="non-terminal residue" evidence="1">
    <location>
        <position position="1"/>
    </location>
</feature>